<feature type="binding site" evidence="1">
    <location>
        <position position="56"/>
    </location>
    <ligand>
        <name>substrate</name>
    </ligand>
</feature>
<accession>A0A1I1B6S4</accession>
<dbReference type="EMBL" id="FOKK01000011">
    <property type="protein sequence ID" value="SFB45472.1"/>
    <property type="molecule type" value="Genomic_DNA"/>
</dbReference>
<dbReference type="InterPro" id="IPR013078">
    <property type="entry name" value="His_Pase_superF_clade-1"/>
</dbReference>
<dbReference type="OrthoDB" id="9810154at2"/>
<dbReference type="CDD" id="cd07067">
    <property type="entry name" value="HP_PGM_like"/>
    <property type="match status" value="1"/>
</dbReference>
<keyword evidence="3" id="KW-1185">Reference proteome</keyword>
<name>A0A1I1B6S4_9BACT</name>
<reference evidence="2 3" key="1">
    <citation type="submission" date="2016-10" db="EMBL/GenBank/DDBJ databases">
        <authorList>
            <person name="de Groot N.N."/>
        </authorList>
    </citation>
    <scope>NUCLEOTIDE SEQUENCE [LARGE SCALE GENOMIC DNA]</scope>
    <source>
        <strain evidence="2 3">DSM 23399</strain>
    </source>
</reference>
<dbReference type="SUPFAM" id="SSF53254">
    <property type="entry name" value="Phosphoglycerate mutase-like"/>
    <property type="match status" value="1"/>
</dbReference>
<proteinExistence type="predicted"/>
<evidence type="ECO:0000313" key="2">
    <source>
        <dbReference type="EMBL" id="SFB45472.1"/>
    </source>
</evidence>
<dbReference type="Gene3D" id="3.40.50.1240">
    <property type="entry name" value="Phosphoglycerate mutase-like"/>
    <property type="match status" value="1"/>
</dbReference>
<evidence type="ECO:0000313" key="3">
    <source>
        <dbReference type="Proteomes" id="UP000198790"/>
    </source>
</evidence>
<gene>
    <name evidence="2" type="ORF">SAMN04489723_11114</name>
</gene>
<organism evidence="2 3">
    <name type="scientific">Algoriphagus aquimarinus</name>
    <dbReference type="NCBI Taxonomy" id="237018"/>
    <lineage>
        <taxon>Bacteria</taxon>
        <taxon>Pseudomonadati</taxon>
        <taxon>Bacteroidota</taxon>
        <taxon>Cytophagia</taxon>
        <taxon>Cytophagales</taxon>
        <taxon>Cyclobacteriaceae</taxon>
        <taxon>Algoriphagus</taxon>
    </lineage>
</organism>
<dbReference type="RefSeq" id="WP_092898657.1">
    <property type="nucleotide sequence ID" value="NZ_CAXBKE010000006.1"/>
</dbReference>
<dbReference type="InterPro" id="IPR029033">
    <property type="entry name" value="His_PPase_superfam"/>
</dbReference>
<evidence type="ECO:0000256" key="1">
    <source>
        <dbReference type="PIRSR" id="PIRSR613078-2"/>
    </source>
</evidence>
<protein>
    <submittedName>
        <fullName evidence="2">Phosphohistidine phosphatase</fullName>
    </submittedName>
</protein>
<sequence length="155" mass="17308">MKQLFLLRHGEAGFSQGSDFQRQLTKKGRENLIRMGESLDEKLKSVDLMYCSSAERTMETANLIGTHITIKESIFTRDIYQGDLGVLIALLEKTSVSVDTCLFVGHNPTISLLLAHISDEQYLGLQPGMMAVIDLEISDWKMIGFGTGILKEIIQ</sequence>
<dbReference type="SMART" id="SM00855">
    <property type="entry name" value="PGAM"/>
    <property type="match status" value="1"/>
</dbReference>
<dbReference type="AlphaFoldDB" id="A0A1I1B6S4"/>
<dbReference type="STRING" id="237018.SAMN04489723_11114"/>
<dbReference type="Proteomes" id="UP000198790">
    <property type="component" value="Unassembled WGS sequence"/>
</dbReference>
<dbReference type="Pfam" id="PF00300">
    <property type="entry name" value="His_Phos_1"/>
    <property type="match status" value="1"/>
</dbReference>